<evidence type="ECO:0000313" key="4">
    <source>
        <dbReference type="Proteomes" id="UP000075737"/>
    </source>
</evidence>
<name>A0A162MER6_9FIRM</name>
<dbReference type="EMBL" id="LOHZ01000033">
    <property type="protein sequence ID" value="KYO65499.1"/>
    <property type="molecule type" value="Genomic_DNA"/>
</dbReference>
<protein>
    <recommendedName>
        <fullName evidence="2">Transglutaminase-like domain-containing protein</fullName>
    </recommendedName>
</protein>
<dbReference type="SMART" id="SM00460">
    <property type="entry name" value="TGc"/>
    <property type="match status" value="1"/>
</dbReference>
<dbReference type="Gene3D" id="3.10.620.30">
    <property type="match status" value="1"/>
</dbReference>
<dbReference type="Proteomes" id="UP000075737">
    <property type="component" value="Unassembled WGS sequence"/>
</dbReference>
<dbReference type="Pfam" id="PF01841">
    <property type="entry name" value="Transglut_core"/>
    <property type="match status" value="1"/>
</dbReference>
<dbReference type="OrthoDB" id="1817605at2"/>
<feature type="signal peptide" evidence="1">
    <location>
        <begin position="1"/>
        <end position="32"/>
    </location>
</feature>
<keyword evidence="1" id="KW-0732">Signal</keyword>
<dbReference type="SUPFAM" id="SSF54001">
    <property type="entry name" value="Cysteine proteinases"/>
    <property type="match status" value="1"/>
</dbReference>
<sequence>MPKILIPKNFKTFVISVAIFLSLFLQTESVFAQVGALDISNIDKGVIGYHIAENSSQSYMLMIKKDDKTYYYYLNNGKKDYFPLQMGNGKYKVVLLEKISGNKYKVVQSDEVTLNIKDEKQVFLNSVQNIKWMMEDAAIKKAAELTKGVTKDSEKIKIIYNYIISNYKYDKEKAKTVSSPYIPDITDIFNKKKGICFDYSSLFAAMLRSLNIPAKLVMGTSSLTKDSYHAWNEVYISDAGKWVIIDTTVDASFKNANKPYSMEKSPDKYFADKVY</sequence>
<dbReference type="AlphaFoldDB" id="A0A162MER6"/>
<organism evidence="3 4">
    <name type="scientific">Thermovenabulum gondwanense</name>
    <dbReference type="NCBI Taxonomy" id="520767"/>
    <lineage>
        <taxon>Bacteria</taxon>
        <taxon>Bacillati</taxon>
        <taxon>Bacillota</taxon>
        <taxon>Clostridia</taxon>
        <taxon>Thermosediminibacterales</taxon>
        <taxon>Thermosediminibacteraceae</taxon>
        <taxon>Thermovenabulum</taxon>
    </lineage>
</organism>
<dbReference type="RefSeq" id="WP_068748656.1">
    <property type="nucleotide sequence ID" value="NZ_LOHZ01000033.1"/>
</dbReference>
<dbReference type="InterPro" id="IPR038765">
    <property type="entry name" value="Papain-like_cys_pep_sf"/>
</dbReference>
<evidence type="ECO:0000259" key="2">
    <source>
        <dbReference type="SMART" id="SM00460"/>
    </source>
</evidence>
<dbReference type="PANTHER" id="PTHR33490">
    <property type="entry name" value="BLR5614 PROTEIN-RELATED"/>
    <property type="match status" value="1"/>
</dbReference>
<keyword evidence="4" id="KW-1185">Reference proteome</keyword>
<gene>
    <name evidence="3" type="ORF">ATZ99_15350</name>
</gene>
<reference evidence="3 4" key="1">
    <citation type="submission" date="2015-12" db="EMBL/GenBank/DDBJ databases">
        <title>Draft genome of Thermovenabulum gondwanense isolated from a red thermophilic microbial mat colonisisng an outflow channel of a bore well.</title>
        <authorList>
            <person name="Patel B.K."/>
        </authorList>
    </citation>
    <scope>NUCLEOTIDE SEQUENCE [LARGE SCALE GENOMIC DNA]</scope>
    <source>
        <strain evidence="3 4">R270</strain>
    </source>
</reference>
<dbReference type="PATRIC" id="fig|520767.4.peg.1642"/>
<proteinExistence type="predicted"/>
<dbReference type="PANTHER" id="PTHR33490:SF3">
    <property type="entry name" value="CONSERVED INTEGRAL MEMBRANE PROTEIN"/>
    <property type="match status" value="1"/>
</dbReference>
<evidence type="ECO:0000256" key="1">
    <source>
        <dbReference type="SAM" id="SignalP"/>
    </source>
</evidence>
<evidence type="ECO:0000313" key="3">
    <source>
        <dbReference type="EMBL" id="KYO65499.1"/>
    </source>
</evidence>
<feature type="chain" id="PRO_5007837327" description="Transglutaminase-like domain-containing protein" evidence="1">
    <location>
        <begin position="33"/>
        <end position="275"/>
    </location>
</feature>
<feature type="domain" description="Transglutaminase-like" evidence="2">
    <location>
        <begin position="188"/>
        <end position="249"/>
    </location>
</feature>
<dbReference type="STRING" id="520767.ATZ99_15350"/>
<comment type="caution">
    <text evidence="3">The sequence shown here is derived from an EMBL/GenBank/DDBJ whole genome shotgun (WGS) entry which is preliminary data.</text>
</comment>
<dbReference type="InterPro" id="IPR002931">
    <property type="entry name" value="Transglutaminase-like"/>
</dbReference>
<accession>A0A162MER6</accession>